<dbReference type="EMBL" id="FNUS01000001">
    <property type="protein sequence ID" value="SEF75896.1"/>
    <property type="molecule type" value="Genomic_DNA"/>
</dbReference>
<dbReference type="Pfam" id="PF14257">
    <property type="entry name" value="DUF4349"/>
    <property type="match status" value="1"/>
</dbReference>
<organism evidence="3 4">
    <name type="scientific">Halpernia humi</name>
    <dbReference type="NCBI Taxonomy" id="493375"/>
    <lineage>
        <taxon>Bacteria</taxon>
        <taxon>Pseudomonadati</taxon>
        <taxon>Bacteroidota</taxon>
        <taxon>Flavobacteriia</taxon>
        <taxon>Flavobacteriales</taxon>
        <taxon>Weeksellaceae</taxon>
        <taxon>Chryseobacterium group</taxon>
        <taxon>Halpernia</taxon>
    </lineage>
</organism>
<dbReference type="Proteomes" id="UP000236738">
    <property type="component" value="Unassembled WGS sequence"/>
</dbReference>
<dbReference type="InterPro" id="IPR025645">
    <property type="entry name" value="DUF4349"/>
</dbReference>
<dbReference type="RefSeq" id="WP_103913033.1">
    <property type="nucleotide sequence ID" value="NZ_FNUS01000001.1"/>
</dbReference>
<name>A0A1H5ULL7_9FLAO</name>
<gene>
    <name evidence="3" type="ORF">SAMN05421847_0837</name>
</gene>
<keyword evidence="1" id="KW-0472">Membrane</keyword>
<proteinExistence type="predicted"/>
<evidence type="ECO:0000256" key="1">
    <source>
        <dbReference type="SAM" id="Phobius"/>
    </source>
</evidence>
<feature type="transmembrane region" description="Helical" evidence="1">
    <location>
        <begin position="267"/>
        <end position="288"/>
    </location>
</feature>
<keyword evidence="1" id="KW-1133">Transmembrane helix</keyword>
<keyword evidence="1" id="KW-0812">Transmembrane</keyword>
<feature type="domain" description="DUF4349" evidence="2">
    <location>
        <begin position="60"/>
        <end position="163"/>
    </location>
</feature>
<keyword evidence="4" id="KW-1185">Reference proteome</keyword>
<evidence type="ECO:0000313" key="4">
    <source>
        <dbReference type="Proteomes" id="UP000236738"/>
    </source>
</evidence>
<reference evidence="4" key="1">
    <citation type="submission" date="2016-10" db="EMBL/GenBank/DDBJ databases">
        <authorList>
            <person name="Varghese N."/>
            <person name="Submissions S."/>
        </authorList>
    </citation>
    <scope>NUCLEOTIDE SEQUENCE [LARGE SCALE GENOMIC DNA]</scope>
    <source>
        <strain evidence="4">DSM 21580</strain>
    </source>
</reference>
<accession>A0A1H5ULL7</accession>
<evidence type="ECO:0000259" key="2">
    <source>
        <dbReference type="Pfam" id="PF14257"/>
    </source>
</evidence>
<evidence type="ECO:0000313" key="3">
    <source>
        <dbReference type="EMBL" id="SEF75896.1"/>
    </source>
</evidence>
<dbReference type="AlphaFoldDB" id="A0A1H5ULL7"/>
<dbReference type="OrthoDB" id="8704559at2"/>
<protein>
    <recommendedName>
        <fullName evidence="2">DUF4349 domain-containing protein</fullName>
    </recommendedName>
</protein>
<sequence length="305" mass="35140">MKVSNTKIAILLMGIFFLNACKKQETANTSGFAADSAIVSSENVSDSISYAAKQNIDGKKFIKSADLNMEVKDVYKTTIEIEKYLKNNGGFVTLSSLNSEIISDETYNTSDENAMLIRKYQTENSMEVRIPTEKLGDFLQYINDEKLFLKARNIYAEDITANIQLAKLESNRMQKNGQEIAKLKTTEKKVNLANENESEKNYQQVQNFITQDNLKYSSVKIYIKEPKIRIAEIAITNTKNIDNKYKFNFFYDVKNAFVEGFYLIQKIIVGLFSIWPLLIIGVIIVLFYRKRNTKKNDKFQYEIKK</sequence>